<protein>
    <recommendedName>
        <fullName evidence="5">Ig-like protein group 2</fullName>
    </recommendedName>
</protein>
<feature type="region of interest" description="Disordered" evidence="1">
    <location>
        <begin position="464"/>
        <end position="486"/>
    </location>
</feature>
<dbReference type="RefSeq" id="WP_110264988.1">
    <property type="nucleotide sequence ID" value="NZ_CAKZQT010000022.1"/>
</dbReference>
<evidence type="ECO:0000313" key="4">
    <source>
        <dbReference type="Proteomes" id="UP000248330"/>
    </source>
</evidence>
<dbReference type="EMBL" id="QICN01000004">
    <property type="protein sequence ID" value="PXV68497.1"/>
    <property type="molecule type" value="Genomic_DNA"/>
</dbReference>
<organism evidence="3 4">
    <name type="scientific">Sinimarinibacterium flocculans</name>
    <dbReference type="NCBI Taxonomy" id="985250"/>
    <lineage>
        <taxon>Bacteria</taxon>
        <taxon>Pseudomonadati</taxon>
        <taxon>Pseudomonadota</taxon>
        <taxon>Gammaproteobacteria</taxon>
        <taxon>Nevskiales</taxon>
        <taxon>Nevskiaceae</taxon>
        <taxon>Sinimarinibacterium</taxon>
    </lineage>
</organism>
<reference evidence="3 4" key="1">
    <citation type="submission" date="2018-04" db="EMBL/GenBank/DDBJ databases">
        <title>Genomic Encyclopedia of Type Strains, Phase IV (KMG-IV): sequencing the most valuable type-strain genomes for metagenomic binning, comparative biology and taxonomic classification.</title>
        <authorList>
            <person name="Goeker M."/>
        </authorList>
    </citation>
    <scope>NUCLEOTIDE SEQUENCE [LARGE SCALE GENOMIC DNA]</scope>
    <source>
        <strain evidence="3 4">DSM 104150</strain>
    </source>
</reference>
<evidence type="ECO:0000256" key="2">
    <source>
        <dbReference type="SAM" id="SignalP"/>
    </source>
</evidence>
<proteinExistence type="predicted"/>
<keyword evidence="2" id="KW-0732">Signal</keyword>
<keyword evidence="4" id="KW-1185">Reference proteome</keyword>
<gene>
    <name evidence="3" type="ORF">C8D93_104195</name>
</gene>
<name>A0A318E901_9GAMM</name>
<dbReference type="AlphaFoldDB" id="A0A318E901"/>
<feature type="signal peptide" evidence="2">
    <location>
        <begin position="1"/>
        <end position="22"/>
    </location>
</feature>
<evidence type="ECO:0008006" key="5">
    <source>
        <dbReference type="Google" id="ProtNLM"/>
    </source>
</evidence>
<dbReference type="Gene3D" id="2.60.40.1080">
    <property type="match status" value="3"/>
</dbReference>
<sequence>MIRPHRLHHVLALAFAAAVVSACDISGVGDGSKPEKLEIVRNPNTDLIDLGGDVEQYFLCFPEQLQAVVTFSNGGIDSSGLLNQRVLWSTSDPAVVEVSNAAATGGEVVLIPGSETQAFSPGILVPRGVGTAKITAEFIGLSASYDVEVREVDSVQINKTEVKVAPETGDLLTLTAVIDGYSLDVTQSPLWQFDTDDEDVDDIATIGQSTGVITGVGLGGPLTAKADFPLCREDSKFGDLTATVVVEELTGLQIAREFADAPNDELIVGTTEKLTVTGSFADGTTLDLSGQVRVESSEVEVVAPGTVFPQFLTALEAGTAQLQAIYGGDDENDEEGDTDPPEVRSNTITLNTVDGELQDFDITPLNPTITTLGVQQFVATGTFSVSGETRTQPITRGVVWAESTLDDKATTLVDISNSSLSAGRAVSRSIDAGAFKITASRKLPSDDEEEEDDDNELVRETVLCVVKPNTPGAPCPPPDEDDETAP</sequence>
<feature type="chain" id="PRO_5016320482" description="Ig-like protein group 2" evidence="2">
    <location>
        <begin position="23"/>
        <end position="486"/>
    </location>
</feature>
<dbReference type="OrthoDB" id="7061629at2"/>
<dbReference type="Proteomes" id="UP000248330">
    <property type="component" value="Unassembled WGS sequence"/>
</dbReference>
<comment type="caution">
    <text evidence="3">The sequence shown here is derived from an EMBL/GenBank/DDBJ whole genome shotgun (WGS) entry which is preliminary data.</text>
</comment>
<accession>A0A318E901</accession>
<evidence type="ECO:0000256" key="1">
    <source>
        <dbReference type="SAM" id="MobiDB-lite"/>
    </source>
</evidence>
<dbReference type="PROSITE" id="PS51257">
    <property type="entry name" value="PROKAR_LIPOPROTEIN"/>
    <property type="match status" value="1"/>
</dbReference>
<evidence type="ECO:0000313" key="3">
    <source>
        <dbReference type="EMBL" id="PXV68497.1"/>
    </source>
</evidence>